<evidence type="ECO:0000313" key="2">
    <source>
        <dbReference type="EMBL" id="OJD10630.1"/>
    </source>
</evidence>
<feature type="region of interest" description="Disordered" evidence="1">
    <location>
        <begin position="52"/>
        <end position="190"/>
    </location>
</feature>
<evidence type="ECO:0000256" key="1">
    <source>
        <dbReference type="SAM" id="MobiDB-lite"/>
    </source>
</evidence>
<reference evidence="2 3" key="1">
    <citation type="submission" date="2015-07" db="EMBL/GenBank/DDBJ databases">
        <title>Emmonsia species relationships and genome sequence.</title>
        <authorList>
            <consortium name="The Broad Institute Genomics Platform"/>
            <person name="Cuomo C.A."/>
            <person name="Munoz J.F."/>
            <person name="Imamovic A."/>
            <person name="Priest M.E."/>
            <person name="Young S."/>
            <person name="Clay O.K."/>
            <person name="McEwen J.G."/>
        </authorList>
    </citation>
    <scope>NUCLEOTIDE SEQUENCE [LARGE SCALE GENOMIC DNA]</scope>
    <source>
        <strain evidence="2 3">UAMH 9510</strain>
    </source>
</reference>
<proteinExistence type="predicted"/>
<name>A0A1J9P394_9EURO</name>
<dbReference type="EMBL" id="LGRN01000737">
    <property type="protein sequence ID" value="OJD10630.1"/>
    <property type="molecule type" value="Genomic_DNA"/>
</dbReference>
<dbReference type="AlphaFoldDB" id="A0A1J9P394"/>
<comment type="caution">
    <text evidence="2">The sequence shown here is derived from an EMBL/GenBank/DDBJ whole genome shotgun (WGS) entry which is preliminary data.</text>
</comment>
<protein>
    <submittedName>
        <fullName evidence="2">Uncharacterized protein</fullName>
    </submittedName>
</protein>
<dbReference type="Proteomes" id="UP000182235">
    <property type="component" value="Unassembled WGS sequence"/>
</dbReference>
<organism evidence="2 3">
    <name type="scientific">Emergomyces pasteurianus Ep9510</name>
    <dbReference type="NCBI Taxonomy" id="1447872"/>
    <lineage>
        <taxon>Eukaryota</taxon>
        <taxon>Fungi</taxon>
        <taxon>Dikarya</taxon>
        <taxon>Ascomycota</taxon>
        <taxon>Pezizomycotina</taxon>
        <taxon>Eurotiomycetes</taxon>
        <taxon>Eurotiomycetidae</taxon>
        <taxon>Onygenales</taxon>
        <taxon>Ajellomycetaceae</taxon>
        <taxon>Emergomyces</taxon>
    </lineage>
</organism>
<feature type="compositionally biased region" description="Polar residues" evidence="1">
    <location>
        <begin position="96"/>
        <end position="112"/>
    </location>
</feature>
<dbReference type="VEuPathDB" id="FungiDB:AJ78_08414"/>
<keyword evidence="3" id="KW-1185">Reference proteome</keyword>
<feature type="compositionally biased region" description="Basic residues" evidence="1">
    <location>
        <begin position="85"/>
        <end position="95"/>
    </location>
</feature>
<feature type="compositionally biased region" description="Basic residues" evidence="1">
    <location>
        <begin position="179"/>
        <end position="190"/>
    </location>
</feature>
<gene>
    <name evidence="2" type="ORF">AJ78_08414</name>
</gene>
<accession>A0A1J9P394</accession>
<feature type="compositionally biased region" description="Low complexity" evidence="1">
    <location>
        <begin position="54"/>
        <end position="65"/>
    </location>
</feature>
<sequence>MPEMRTIARSPWFGPNEYYNRAGVRSNRNGTEAQLHITTEITVIGGHLPWVEKSPPQSSLSDSPSWWDGGGMVGSRTDEAPTCRKTSRSALHTRGHSGSSFGSSCDRTTQHAWLSRRGRSQETASQAKRTVNGASQRGALHLPAGSARPSAKQNQRRTADSSVQDPVQAMERSEAMRRQYQHHRQSGASQ</sequence>
<feature type="compositionally biased region" description="Polar residues" evidence="1">
    <location>
        <begin position="121"/>
        <end position="135"/>
    </location>
</feature>
<evidence type="ECO:0000313" key="3">
    <source>
        <dbReference type="Proteomes" id="UP000182235"/>
    </source>
</evidence>